<keyword evidence="5" id="KW-0675">Receptor</keyword>
<dbReference type="InterPro" id="IPR013106">
    <property type="entry name" value="Ig_V-set"/>
</dbReference>
<dbReference type="SUPFAM" id="SSF48726">
    <property type="entry name" value="Immunoglobulin"/>
    <property type="match status" value="1"/>
</dbReference>
<reference evidence="9" key="2">
    <citation type="submission" date="2025-05" db="UniProtKB">
        <authorList>
            <consortium name="Ensembl"/>
        </authorList>
    </citation>
    <scope>IDENTIFICATION</scope>
</reference>
<feature type="chain" id="PRO_5044627269" description="Ig-like domain-containing protein" evidence="7">
    <location>
        <begin position="18"/>
        <end position="125"/>
    </location>
</feature>
<dbReference type="InterPro" id="IPR036179">
    <property type="entry name" value="Ig-like_dom_sf"/>
</dbReference>
<keyword evidence="4" id="KW-0472">Membrane</keyword>
<evidence type="ECO:0000313" key="10">
    <source>
        <dbReference type="Proteomes" id="UP000472265"/>
    </source>
</evidence>
<feature type="domain" description="Ig-like" evidence="8">
    <location>
        <begin position="19"/>
        <end position="124"/>
    </location>
</feature>
<dbReference type="Ensembl" id="ENSSAUT00010071729.1">
    <property type="protein sequence ID" value="ENSSAUP00010068549.1"/>
    <property type="gene ID" value="ENSSAUG00010027201.1"/>
</dbReference>
<dbReference type="InterPro" id="IPR003599">
    <property type="entry name" value="Ig_sub"/>
</dbReference>
<dbReference type="Pfam" id="PF07686">
    <property type="entry name" value="V-set"/>
    <property type="match status" value="1"/>
</dbReference>
<sequence>MLGTLCTLITALTYVDAAKVVTQTPAVHTVSTGQQLVLNCNIERDENYNVYWYKQVPGEAPQFVLYFYHSHSSPSFGTGFSSDRFDSKASSNINYQFIIKRTETGDSAVYYCATWDNTAKERVSQ</sequence>
<dbReference type="InterPro" id="IPR007110">
    <property type="entry name" value="Ig-like_dom"/>
</dbReference>
<dbReference type="Proteomes" id="UP000472265">
    <property type="component" value="Chromosome 23"/>
</dbReference>
<dbReference type="SMART" id="SM00406">
    <property type="entry name" value="IGv"/>
    <property type="match status" value="1"/>
</dbReference>
<feature type="signal peptide" evidence="7">
    <location>
        <begin position="1"/>
        <end position="17"/>
    </location>
</feature>
<organism evidence="9 10">
    <name type="scientific">Sparus aurata</name>
    <name type="common">Gilthead sea bream</name>
    <dbReference type="NCBI Taxonomy" id="8175"/>
    <lineage>
        <taxon>Eukaryota</taxon>
        <taxon>Metazoa</taxon>
        <taxon>Chordata</taxon>
        <taxon>Craniata</taxon>
        <taxon>Vertebrata</taxon>
        <taxon>Euteleostomi</taxon>
        <taxon>Actinopterygii</taxon>
        <taxon>Neopterygii</taxon>
        <taxon>Teleostei</taxon>
        <taxon>Neoteleostei</taxon>
        <taxon>Acanthomorphata</taxon>
        <taxon>Eupercaria</taxon>
        <taxon>Spariformes</taxon>
        <taxon>Sparidae</taxon>
        <taxon>Sparus</taxon>
    </lineage>
</organism>
<evidence type="ECO:0000256" key="2">
    <source>
        <dbReference type="ARBA" id="ARBA00022692"/>
    </source>
</evidence>
<dbReference type="PANTHER" id="PTHR19256:SF65">
    <property type="entry name" value="T CELL RECEPTOR GAMMA CONSTANT 1-RELATED"/>
    <property type="match status" value="1"/>
</dbReference>
<reference evidence="9" key="1">
    <citation type="submission" date="2021-04" db="EMBL/GenBank/DDBJ databases">
        <authorList>
            <consortium name="Wellcome Sanger Institute Data Sharing"/>
        </authorList>
    </citation>
    <scope>NUCLEOTIDE SEQUENCE [LARGE SCALE GENOMIC DNA]</scope>
</reference>
<evidence type="ECO:0000256" key="6">
    <source>
        <dbReference type="ARBA" id="ARBA00023319"/>
    </source>
</evidence>
<dbReference type="PROSITE" id="PS50835">
    <property type="entry name" value="IG_LIKE"/>
    <property type="match status" value="1"/>
</dbReference>
<keyword evidence="3" id="KW-1133">Transmembrane helix</keyword>
<dbReference type="AlphaFoldDB" id="A0A671Z0N7"/>
<dbReference type="InterPro" id="IPR013783">
    <property type="entry name" value="Ig-like_fold"/>
</dbReference>
<evidence type="ECO:0000313" key="9">
    <source>
        <dbReference type="Ensembl" id="ENSSAUP00010068547.1"/>
    </source>
</evidence>
<keyword evidence="7" id="KW-0732">Signal</keyword>
<dbReference type="Ensembl" id="ENSSAUT00010071727.1">
    <property type="protein sequence ID" value="ENSSAUP00010068547.1"/>
    <property type="gene ID" value="ENSSAUG00010027201.1"/>
</dbReference>
<evidence type="ECO:0000256" key="1">
    <source>
        <dbReference type="ARBA" id="ARBA00004370"/>
    </source>
</evidence>
<evidence type="ECO:0000259" key="8">
    <source>
        <dbReference type="PROSITE" id="PS50835"/>
    </source>
</evidence>
<comment type="subcellular location">
    <subcellularLocation>
        <location evidence="1">Membrane</location>
    </subcellularLocation>
</comment>
<evidence type="ECO:0000256" key="3">
    <source>
        <dbReference type="ARBA" id="ARBA00022989"/>
    </source>
</evidence>
<keyword evidence="10" id="KW-1185">Reference proteome</keyword>
<keyword evidence="6" id="KW-0393">Immunoglobulin domain</keyword>
<dbReference type="GeneTree" id="ENSGT00940000165634"/>
<dbReference type="CDD" id="cd00099">
    <property type="entry name" value="IgV"/>
    <property type="match status" value="1"/>
</dbReference>
<evidence type="ECO:0000256" key="4">
    <source>
        <dbReference type="ARBA" id="ARBA00023136"/>
    </source>
</evidence>
<name>A0A671Z0N7_SPAAU</name>
<proteinExistence type="predicted"/>
<evidence type="ECO:0000256" key="7">
    <source>
        <dbReference type="SAM" id="SignalP"/>
    </source>
</evidence>
<accession>A0A671Z0N7</accession>
<evidence type="ECO:0000256" key="5">
    <source>
        <dbReference type="ARBA" id="ARBA00023170"/>
    </source>
</evidence>
<keyword evidence="2" id="KW-0812">Transmembrane</keyword>
<dbReference type="GO" id="GO:0016020">
    <property type="term" value="C:membrane"/>
    <property type="evidence" value="ECO:0007669"/>
    <property type="project" value="UniProtKB-SubCell"/>
</dbReference>
<dbReference type="PANTHER" id="PTHR19256">
    <property type="entry name" value="T-CELL RECEPTOR GAMMA CHAIN"/>
    <property type="match status" value="1"/>
</dbReference>
<dbReference type="SMART" id="SM00409">
    <property type="entry name" value="IG"/>
    <property type="match status" value="1"/>
</dbReference>
<dbReference type="Gene3D" id="2.60.40.10">
    <property type="entry name" value="Immunoglobulins"/>
    <property type="match status" value="1"/>
</dbReference>
<protein>
    <recommendedName>
        <fullName evidence="8">Ig-like domain-containing protein</fullName>
    </recommendedName>
</protein>
<dbReference type="InterPro" id="IPR051117">
    <property type="entry name" value="TRG_var/const_region"/>
</dbReference>